<protein>
    <recommendedName>
        <fullName evidence="3 9">Urocanate hydratase</fullName>
        <shortName evidence="9">Urocanase</shortName>
        <ecNumber evidence="3 9">4.2.1.49</ecNumber>
    </recommendedName>
    <alternativeName>
        <fullName evidence="7 9">Imidazolonepropionate hydrolase</fullName>
    </alternativeName>
</protein>
<dbReference type="NCBIfam" id="NF003820">
    <property type="entry name" value="PRK05414.1"/>
    <property type="match status" value="1"/>
</dbReference>
<comment type="subcellular location">
    <subcellularLocation>
        <location evidence="9">Cytoplasm</location>
    </subcellularLocation>
</comment>
<feature type="binding site" evidence="9">
    <location>
        <position position="491"/>
    </location>
    <ligand>
        <name>NAD(+)</name>
        <dbReference type="ChEBI" id="CHEBI:57540"/>
    </ligand>
</feature>
<feature type="binding site" evidence="9">
    <location>
        <begin position="52"/>
        <end position="53"/>
    </location>
    <ligand>
        <name>NAD(+)</name>
        <dbReference type="ChEBI" id="CHEBI:57540"/>
    </ligand>
</feature>
<dbReference type="NCBIfam" id="TIGR01228">
    <property type="entry name" value="hutU"/>
    <property type="match status" value="1"/>
</dbReference>
<evidence type="ECO:0000256" key="4">
    <source>
        <dbReference type="ARBA" id="ARBA00022808"/>
    </source>
</evidence>
<feature type="binding site" evidence="9">
    <location>
        <begin position="176"/>
        <end position="178"/>
    </location>
    <ligand>
        <name>NAD(+)</name>
        <dbReference type="ChEBI" id="CHEBI:57540"/>
    </ligand>
</feature>
<feature type="binding site" evidence="9">
    <location>
        <position position="321"/>
    </location>
    <ligand>
        <name>NAD(+)</name>
        <dbReference type="ChEBI" id="CHEBI:57540"/>
    </ligand>
</feature>
<feature type="domain" description="Urocanase Rossmann-like" evidence="11">
    <location>
        <begin position="140"/>
        <end position="347"/>
    </location>
</feature>
<dbReference type="InterPro" id="IPR038364">
    <property type="entry name" value="Urocanase_central_sf"/>
</dbReference>
<evidence type="ECO:0000259" key="11">
    <source>
        <dbReference type="Pfam" id="PF01175"/>
    </source>
</evidence>
<dbReference type="Pfam" id="PF01175">
    <property type="entry name" value="Urocanase"/>
    <property type="match status" value="1"/>
</dbReference>
<dbReference type="InterPro" id="IPR035401">
    <property type="entry name" value="Urocanase_C"/>
</dbReference>
<proteinExistence type="inferred from homology"/>
<name>A0ABV6US81_9ACTN</name>
<comment type="cofactor">
    <cofactor evidence="9">
        <name>NAD(+)</name>
        <dbReference type="ChEBI" id="CHEBI:57540"/>
    </cofactor>
    <text evidence="9">Binds 1 NAD(+) per subunit.</text>
</comment>
<accession>A0ABV6US81</accession>
<dbReference type="EMBL" id="JBHEZZ010000014">
    <property type="protein sequence ID" value="MFC1404307.1"/>
    <property type="molecule type" value="Genomic_DNA"/>
</dbReference>
<dbReference type="Gene3D" id="3.40.1770.10">
    <property type="entry name" value="Urocanase superfamily"/>
    <property type="match status" value="1"/>
</dbReference>
<evidence type="ECO:0000256" key="3">
    <source>
        <dbReference type="ARBA" id="ARBA00011992"/>
    </source>
</evidence>
<evidence type="ECO:0000256" key="2">
    <source>
        <dbReference type="ARBA" id="ARBA00007578"/>
    </source>
</evidence>
<evidence type="ECO:0000313" key="14">
    <source>
        <dbReference type="EMBL" id="MFC1404307.1"/>
    </source>
</evidence>
<feature type="active site" evidence="9">
    <location>
        <position position="409"/>
    </location>
</feature>
<evidence type="ECO:0000256" key="9">
    <source>
        <dbReference type="HAMAP-Rule" id="MF_00577"/>
    </source>
</evidence>
<dbReference type="InterPro" id="IPR035085">
    <property type="entry name" value="Urocanase_Rossmann-like"/>
</dbReference>
<dbReference type="Pfam" id="PF17391">
    <property type="entry name" value="Urocanase_N"/>
    <property type="match status" value="1"/>
</dbReference>
<dbReference type="EC" id="4.2.1.49" evidence="3 9"/>
<gene>
    <name evidence="9 14" type="primary">hutU</name>
    <name evidence="14" type="ORF">ACEZDJ_23725</name>
</gene>
<evidence type="ECO:0000256" key="8">
    <source>
        <dbReference type="ARBA" id="ARBA00047623"/>
    </source>
</evidence>
<dbReference type="PANTHER" id="PTHR12216">
    <property type="entry name" value="UROCANATE HYDRATASE"/>
    <property type="match status" value="1"/>
</dbReference>
<evidence type="ECO:0000259" key="13">
    <source>
        <dbReference type="Pfam" id="PF17392"/>
    </source>
</evidence>
<dbReference type="InterPro" id="IPR023637">
    <property type="entry name" value="Urocanase-like"/>
</dbReference>
<dbReference type="PANTHER" id="PTHR12216:SF4">
    <property type="entry name" value="UROCANATE HYDRATASE"/>
    <property type="match status" value="1"/>
</dbReference>
<comment type="pathway">
    <text evidence="1 9">Amino-acid degradation; L-histidine degradation into L-glutamate; N-formimidoyl-L-glutamate from L-histidine: step 2/3.</text>
</comment>
<feature type="region of interest" description="Disordered" evidence="10">
    <location>
        <begin position="1"/>
        <end position="20"/>
    </location>
</feature>
<dbReference type="SUPFAM" id="SSF111326">
    <property type="entry name" value="Urocanase"/>
    <property type="match status" value="1"/>
</dbReference>
<comment type="function">
    <text evidence="9">Catalyzes the conversion of urocanate to 4-imidazolone-5-propionate.</text>
</comment>
<keyword evidence="15" id="KW-1185">Reference proteome</keyword>
<dbReference type="InterPro" id="IPR023636">
    <property type="entry name" value="Urocanase_CS"/>
</dbReference>
<dbReference type="PIRSF" id="PIRSF001423">
    <property type="entry name" value="Urocanate_hydrat"/>
    <property type="match status" value="1"/>
</dbReference>
<dbReference type="InterPro" id="IPR036190">
    <property type="entry name" value="Urocanase_sf"/>
</dbReference>
<organism evidence="14 15">
    <name type="scientific">Streptacidiphilus cavernicola</name>
    <dbReference type="NCBI Taxonomy" id="3342716"/>
    <lineage>
        <taxon>Bacteria</taxon>
        <taxon>Bacillati</taxon>
        <taxon>Actinomycetota</taxon>
        <taxon>Actinomycetes</taxon>
        <taxon>Kitasatosporales</taxon>
        <taxon>Streptomycetaceae</taxon>
        <taxon>Streptacidiphilus</taxon>
    </lineage>
</organism>
<evidence type="ECO:0000313" key="15">
    <source>
        <dbReference type="Proteomes" id="UP001592528"/>
    </source>
</evidence>
<dbReference type="Proteomes" id="UP001592528">
    <property type="component" value="Unassembled WGS sequence"/>
</dbReference>
<sequence>MTQHQSGPRPVRAARGTTLSTQGWQQEAALRMLMNNLDPEVAEHPDKLVVYGGTGKAARDWRSFDAMVRTLQTLKQDETMLVQSGRPVGVMQTHEWAPRVLLANSNLVGDWANWEEFRRLEHLGLTMYGQMTAGSWIYIGTQGILQGTYETFAAVAAKKFNGTLAGTITLTAGLGGMGGAQPLAVTMNDGVAICIDCDQTRIDRRIEHRYLDVEAKNLKHALELAVEARDQRKPLSIGLLGNAAELVPQLLAMDAPIDIVTDQTSAHDPLAYLPIGVDFHDMANYAAEKPAEFTTRAREAMAKHVEAMVGFQDKGAEVFDYGNSIRGEAQLAGYTRAFDFPGFVPAYIRPLFCEGKGPFRWAALSGDPKDIAATDKAVLDLFPENESLARWMKMAGERVHFQGLPARICWLGYGERDKAGERFNEMVADGTVSAPLVIGRDHLDCGSVASPYRETEAMLDGSDAIADWPLLNAMVNVASGASWVSIHHGGGVGIGRSIHAGQVTVADGTKLAGEKIRRVLTNDPGMGVIRHVDAGYDRAVEVADERGVRIPMREGE</sequence>
<keyword evidence="5 9" id="KW-0520">NAD</keyword>
<keyword evidence="9" id="KW-0963">Cytoplasm</keyword>
<evidence type="ECO:0000256" key="6">
    <source>
        <dbReference type="ARBA" id="ARBA00023239"/>
    </source>
</evidence>
<dbReference type="HAMAP" id="MF_00577">
    <property type="entry name" value="HutU"/>
    <property type="match status" value="1"/>
</dbReference>
<evidence type="ECO:0000256" key="5">
    <source>
        <dbReference type="ARBA" id="ARBA00023027"/>
    </source>
</evidence>
<dbReference type="Gene3D" id="3.40.50.10730">
    <property type="entry name" value="Urocanase like domains"/>
    <property type="match status" value="1"/>
</dbReference>
<feature type="binding site" evidence="9">
    <location>
        <position position="130"/>
    </location>
    <ligand>
        <name>NAD(+)</name>
        <dbReference type="ChEBI" id="CHEBI:57540"/>
    </ligand>
</feature>
<dbReference type="GO" id="GO:0016153">
    <property type="term" value="F:urocanate hydratase activity"/>
    <property type="evidence" value="ECO:0007669"/>
    <property type="project" value="UniProtKB-EC"/>
</dbReference>
<evidence type="ECO:0000256" key="1">
    <source>
        <dbReference type="ARBA" id="ARBA00004794"/>
    </source>
</evidence>
<keyword evidence="6 9" id="KW-0456">Lyase</keyword>
<feature type="binding site" evidence="9">
    <location>
        <begin position="272"/>
        <end position="273"/>
    </location>
    <ligand>
        <name>NAD(+)</name>
        <dbReference type="ChEBI" id="CHEBI:57540"/>
    </ligand>
</feature>
<dbReference type="PROSITE" id="PS01233">
    <property type="entry name" value="UROCANASE"/>
    <property type="match status" value="1"/>
</dbReference>
<evidence type="ECO:0000256" key="7">
    <source>
        <dbReference type="ARBA" id="ARBA00031640"/>
    </source>
</evidence>
<evidence type="ECO:0000256" key="10">
    <source>
        <dbReference type="SAM" id="MobiDB-lite"/>
    </source>
</evidence>
<comment type="caution">
    <text evidence="14">The sequence shown here is derived from an EMBL/GenBank/DDBJ whole genome shotgun (WGS) entry which is preliminary data.</text>
</comment>
<feature type="binding site" evidence="9">
    <location>
        <position position="201"/>
    </location>
    <ligand>
        <name>NAD(+)</name>
        <dbReference type="ChEBI" id="CHEBI:57540"/>
    </ligand>
</feature>
<feature type="binding site" evidence="9">
    <location>
        <position position="196"/>
    </location>
    <ligand>
        <name>NAD(+)</name>
        <dbReference type="ChEBI" id="CHEBI:57540"/>
    </ligand>
</feature>
<feature type="binding site" evidence="9">
    <location>
        <begin position="263"/>
        <end position="267"/>
    </location>
    <ligand>
        <name>NAD(+)</name>
        <dbReference type="ChEBI" id="CHEBI:57540"/>
    </ligand>
</feature>
<dbReference type="RefSeq" id="WP_030264235.1">
    <property type="nucleotide sequence ID" value="NZ_JBHEZZ010000014.1"/>
</dbReference>
<comment type="similarity">
    <text evidence="2 9">Belongs to the urocanase family.</text>
</comment>
<feature type="binding site" evidence="9">
    <location>
        <begin position="242"/>
        <end position="243"/>
    </location>
    <ligand>
        <name>NAD(+)</name>
        <dbReference type="ChEBI" id="CHEBI:57540"/>
    </ligand>
</feature>
<dbReference type="Pfam" id="PF17392">
    <property type="entry name" value="Urocanase_C"/>
    <property type="match status" value="1"/>
</dbReference>
<evidence type="ECO:0000259" key="12">
    <source>
        <dbReference type="Pfam" id="PF17391"/>
    </source>
</evidence>
<reference evidence="14 15" key="1">
    <citation type="submission" date="2024-09" db="EMBL/GenBank/DDBJ databases">
        <authorList>
            <person name="Lee S.D."/>
        </authorList>
    </citation>
    <scope>NUCLEOTIDE SEQUENCE [LARGE SCALE GENOMIC DNA]</scope>
    <source>
        <strain evidence="14 15">N1-5</strain>
    </source>
</reference>
<keyword evidence="4 9" id="KW-0369">Histidine metabolism</keyword>
<dbReference type="InterPro" id="IPR035400">
    <property type="entry name" value="Urocanase_N"/>
</dbReference>
<comment type="catalytic activity">
    <reaction evidence="8 9">
        <text>4-imidazolone-5-propanoate = trans-urocanate + H2O</text>
        <dbReference type="Rhea" id="RHEA:13101"/>
        <dbReference type="ChEBI" id="CHEBI:15377"/>
        <dbReference type="ChEBI" id="CHEBI:17771"/>
        <dbReference type="ChEBI" id="CHEBI:77893"/>
        <dbReference type="EC" id="4.2.1.49"/>
    </reaction>
</comment>
<feature type="domain" description="Urocanase N-terminal" evidence="12">
    <location>
        <begin position="11"/>
        <end position="137"/>
    </location>
</feature>
<feature type="domain" description="Urocanase C-terminal" evidence="13">
    <location>
        <begin position="350"/>
        <end position="544"/>
    </location>
</feature>
<dbReference type="InterPro" id="IPR055351">
    <property type="entry name" value="Urocanase"/>
</dbReference>